<dbReference type="PRINTS" id="PR00087">
    <property type="entry name" value="LIPOXYGENASE"/>
</dbReference>
<dbReference type="InterPro" id="IPR036226">
    <property type="entry name" value="LipOase_C_sf"/>
</dbReference>
<dbReference type="Proteomes" id="UP001497497">
    <property type="component" value="Unassembled WGS sequence"/>
</dbReference>
<feature type="domain" description="Lipoxygenase" evidence="7">
    <location>
        <begin position="127"/>
        <end position="690"/>
    </location>
</feature>
<dbReference type="PROSITE" id="PS00081">
    <property type="entry name" value="LIPOXYGENASE_2"/>
    <property type="match status" value="1"/>
</dbReference>
<keyword evidence="3" id="KW-0560">Oxidoreductase</keyword>
<keyword evidence="1" id="KW-0479">Metal-binding</keyword>
<protein>
    <submittedName>
        <fullName evidence="8">Uncharacterized protein</fullName>
    </submittedName>
</protein>
<organism evidence="8 9">
    <name type="scientific">Lymnaea stagnalis</name>
    <name type="common">Great pond snail</name>
    <name type="synonym">Helix stagnalis</name>
    <dbReference type="NCBI Taxonomy" id="6523"/>
    <lineage>
        <taxon>Eukaryota</taxon>
        <taxon>Metazoa</taxon>
        <taxon>Spiralia</taxon>
        <taxon>Lophotrochozoa</taxon>
        <taxon>Mollusca</taxon>
        <taxon>Gastropoda</taxon>
        <taxon>Heterobranchia</taxon>
        <taxon>Euthyneura</taxon>
        <taxon>Panpulmonata</taxon>
        <taxon>Hygrophila</taxon>
        <taxon>Lymnaeoidea</taxon>
        <taxon>Lymnaeidae</taxon>
        <taxon>Lymnaea</taxon>
    </lineage>
</organism>
<sequence>MGCLFTKPSSDYMIYVQTGDRRNAGTDANVRIVMHDEYGNASDPITLDNYFKNDFERGCLDTFHVPANKVRALQRMGKLVRIEVWKDDAWVASDWYVDKIVIENRVTNSTFVFPIFRWIKAKYHYQIKHLDTSLPQHEDYPEQRRMELSEKRKAYEFDQKVAGGPAQVKSMPSDEQFSFDYKWDIVTLKAKLIATSLLVKLMASGEWDSLAILTNVYTESTFHKPKGADRWSNDLYFGLQRVASLNHSLIRLVTAIPDKLPVTDELLKPFLEGLTIEEAISKKRLFMCDLEILEGLPVRDDFVVSREGLPVRDDFVLCTPIGLFFVDDKNQLRPIAIQLFQKPGPGNPIFTPDNPSLTWALVKMWYNNADAAYHQALTHLGMTHLLMEGVTVATHRNLSQSHPIFKLLAPHFLYLIAINTRGLELLISDGGWVDKTMNFGNKGLFALIVKGFNSWRIDVEGTLPEDLKRRGLDDTSVLPCYHFRDDALLLYAAIKKYVKAYVDLYYPTPNLLEEDNEIQSWVQELVKPRNKSTGGVGILGVPGNGRVTTNAQLEQIVTCIIYTCSISHASTNFPQYEEYAFPPNYPGLLRGKPPSDTKTVITERDILNSLPDRPTTLDIMIVTKILSAKGTKSIGDFEVQYIFDPAAREIVDEFRKDLQKISKQIKERNLHRNPPYEYLDPDIIPNSISI</sequence>
<dbReference type="PANTHER" id="PTHR11771">
    <property type="entry name" value="LIPOXYGENASE"/>
    <property type="match status" value="1"/>
</dbReference>
<dbReference type="EMBL" id="CAXITT010000473">
    <property type="protein sequence ID" value="CAL1542163.1"/>
    <property type="molecule type" value="Genomic_DNA"/>
</dbReference>
<dbReference type="Gene3D" id="3.10.450.60">
    <property type="match status" value="1"/>
</dbReference>
<dbReference type="InterPro" id="IPR020834">
    <property type="entry name" value="LipOase_CS"/>
</dbReference>
<evidence type="ECO:0000259" key="7">
    <source>
        <dbReference type="PROSITE" id="PS51393"/>
    </source>
</evidence>
<keyword evidence="9" id="KW-1185">Reference proteome</keyword>
<evidence type="ECO:0000313" key="9">
    <source>
        <dbReference type="Proteomes" id="UP001497497"/>
    </source>
</evidence>
<evidence type="ECO:0000313" key="8">
    <source>
        <dbReference type="EMBL" id="CAL1542163.1"/>
    </source>
</evidence>
<accession>A0AAV2I9Q5</accession>
<dbReference type="Gene3D" id="1.20.245.10">
    <property type="entry name" value="Lipoxygenase-1, Domain 5"/>
    <property type="match status" value="1"/>
</dbReference>
<evidence type="ECO:0000256" key="5">
    <source>
        <dbReference type="PROSITE-ProRule" id="PRU00152"/>
    </source>
</evidence>
<feature type="domain" description="PLAT" evidence="6">
    <location>
        <begin position="10"/>
        <end position="133"/>
    </location>
</feature>
<dbReference type="Pfam" id="PF00305">
    <property type="entry name" value="Lipoxygenase"/>
    <property type="match status" value="1"/>
</dbReference>
<name>A0AAV2I9Q5_LYMST</name>
<dbReference type="PROSITE" id="PS51393">
    <property type="entry name" value="LIPOXYGENASE_3"/>
    <property type="match status" value="1"/>
</dbReference>
<reference evidence="8 9" key="1">
    <citation type="submission" date="2024-04" db="EMBL/GenBank/DDBJ databases">
        <authorList>
            <consortium name="Genoscope - CEA"/>
            <person name="William W."/>
        </authorList>
    </citation>
    <scope>NUCLEOTIDE SEQUENCE [LARGE SCALE GENOMIC DNA]</scope>
</reference>
<evidence type="ECO:0000256" key="4">
    <source>
        <dbReference type="ARBA" id="ARBA00023098"/>
    </source>
</evidence>
<keyword evidence="2" id="KW-0223">Dioxygenase</keyword>
<evidence type="ECO:0000256" key="3">
    <source>
        <dbReference type="ARBA" id="ARBA00023002"/>
    </source>
</evidence>
<proteinExistence type="predicted"/>
<dbReference type="SUPFAM" id="SSF49723">
    <property type="entry name" value="Lipase/lipooxygenase domain (PLAT/LH2 domain)"/>
    <property type="match status" value="1"/>
</dbReference>
<dbReference type="GO" id="GO:0046872">
    <property type="term" value="F:metal ion binding"/>
    <property type="evidence" value="ECO:0007669"/>
    <property type="project" value="UniProtKB-KW"/>
</dbReference>
<keyword evidence="4" id="KW-0443">Lipid metabolism</keyword>
<evidence type="ECO:0000259" key="6">
    <source>
        <dbReference type="PROSITE" id="PS50095"/>
    </source>
</evidence>
<comment type="caution">
    <text evidence="5">Lacks conserved residue(s) required for the propagation of feature annotation.</text>
</comment>
<evidence type="ECO:0000256" key="1">
    <source>
        <dbReference type="ARBA" id="ARBA00022723"/>
    </source>
</evidence>
<comment type="caution">
    <text evidence="8">The sequence shown here is derived from an EMBL/GenBank/DDBJ whole genome shotgun (WGS) entry which is preliminary data.</text>
</comment>
<dbReference type="InterPro" id="IPR001024">
    <property type="entry name" value="PLAT/LH2_dom"/>
</dbReference>
<dbReference type="Gene3D" id="2.40.180.10">
    <property type="entry name" value="Catalase core domain"/>
    <property type="match status" value="1"/>
</dbReference>
<dbReference type="GO" id="GO:0016702">
    <property type="term" value="F:oxidoreductase activity, acting on single donors with incorporation of molecular oxygen, incorporation of two atoms of oxygen"/>
    <property type="evidence" value="ECO:0007669"/>
    <property type="project" value="InterPro"/>
</dbReference>
<dbReference type="GO" id="GO:0034440">
    <property type="term" value="P:lipid oxidation"/>
    <property type="evidence" value="ECO:0007669"/>
    <property type="project" value="InterPro"/>
</dbReference>
<gene>
    <name evidence="8" type="ORF">GSLYS_00015769001</name>
</gene>
<dbReference type="PROSITE" id="PS50095">
    <property type="entry name" value="PLAT"/>
    <property type="match status" value="1"/>
</dbReference>
<dbReference type="AlphaFoldDB" id="A0AAV2I9Q5"/>
<dbReference type="InterPro" id="IPR000907">
    <property type="entry name" value="LipOase"/>
</dbReference>
<evidence type="ECO:0000256" key="2">
    <source>
        <dbReference type="ARBA" id="ARBA00022964"/>
    </source>
</evidence>
<dbReference type="InterPro" id="IPR036392">
    <property type="entry name" value="PLAT/LH2_dom_sf"/>
</dbReference>
<dbReference type="InterPro" id="IPR013819">
    <property type="entry name" value="LipOase_C"/>
</dbReference>
<dbReference type="SUPFAM" id="SSF48484">
    <property type="entry name" value="Lipoxigenase"/>
    <property type="match status" value="1"/>
</dbReference>
<dbReference type="Pfam" id="PF01477">
    <property type="entry name" value="PLAT"/>
    <property type="match status" value="1"/>
</dbReference>